<feature type="domain" description="Phage capsid-like C-terminal" evidence="6">
    <location>
        <begin position="338"/>
        <end position="601"/>
    </location>
</feature>
<dbReference type="Pfam" id="PF04586">
    <property type="entry name" value="Peptidase_S78"/>
    <property type="match status" value="1"/>
</dbReference>
<keyword evidence="8" id="KW-1185">Reference proteome</keyword>
<evidence type="ECO:0000256" key="2">
    <source>
        <dbReference type="ARBA" id="ARBA00022612"/>
    </source>
</evidence>
<evidence type="ECO:0000256" key="3">
    <source>
        <dbReference type="ARBA" id="ARBA00022670"/>
    </source>
</evidence>
<keyword evidence="2" id="KW-1188">Viral release from host cell</keyword>
<name>A0ABX4LRE2_9BACT</name>
<dbReference type="InterPro" id="IPR024455">
    <property type="entry name" value="Phage_capsid"/>
</dbReference>
<dbReference type="Proteomes" id="UP000221384">
    <property type="component" value="Unassembled WGS sequence"/>
</dbReference>
<feature type="domain" description="Prohead serine protease" evidence="5">
    <location>
        <begin position="63"/>
        <end position="164"/>
    </location>
</feature>
<accession>A0ABX4LRE2</accession>
<organism evidence="7 8">
    <name type="scientific">Malaciobacter canalis</name>
    <dbReference type="NCBI Taxonomy" id="1912871"/>
    <lineage>
        <taxon>Bacteria</taxon>
        <taxon>Pseudomonadati</taxon>
        <taxon>Campylobacterota</taxon>
        <taxon>Epsilonproteobacteria</taxon>
        <taxon>Campylobacterales</taxon>
        <taxon>Arcobacteraceae</taxon>
        <taxon>Malaciobacter</taxon>
    </lineage>
</organism>
<gene>
    <name evidence="7" type="ORF">CPG37_04555</name>
</gene>
<evidence type="ECO:0000313" key="7">
    <source>
        <dbReference type="EMBL" id="PHO10323.1"/>
    </source>
</evidence>
<reference evidence="7 8" key="1">
    <citation type="submission" date="2017-09" db="EMBL/GenBank/DDBJ databases">
        <authorList>
            <person name="Perez-Cataluna A."/>
            <person name="Figueras M.J."/>
            <person name="Salas-Masso N."/>
        </authorList>
    </citation>
    <scope>NUCLEOTIDE SEQUENCE [LARGE SCALE GENOMIC DNA]</scope>
    <source>
        <strain evidence="7 8">F138-33</strain>
    </source>
</reference>
<dbReference type="EMBL" id="NWVW01000004">
    <property type="protein sequence ID" value="PHO10323.1"/>
    <property type="molecule type" value="Genomic_DNA"/>
</dbReference>
<evidence type="ECO:0000256" key="4">
    <source>
        <dbReference type="ARBA" id="ARBA00022801"/>
    </source>
</evidence>
<comment type="subcellular location">
    <subcellularLocation>
        <location evidence="1">Virion</location>
    </subcellularLocation>
</comment>
<evidence type="ECO:0000259" key="5">
    <source>
        <dbReference type="Pfam" id="PF04586"/>
    </source>
</evidence>
<keyword evidence="3" id="KW-0645">Protease</keyword>
<dbReference type="SUPFAM" id="SSF56563">
    <property type="entry name" value="Major capsid protein gp5"/>
    <property type="match status" value="1"/>
</dbReference>
<evidence type="ECO:0000313" key="8">
    <source>
        <dbReference type="Proteomes" id="UP000221384"/>
    </source>
</evidence>
<dbReference type="RefSeq" id="WP_099334005.1">
    <property type="nucleotide sequence ID" value="NZ_CP042812.1"/>
</dbReference>
<dbReference type="InterPro" id="IPR054612">
    <property type="entry name" value="Phage_capsid-like_C"/>
</dbReference>
<dbReference type="Pfam" id="PF05065">
    <property type="entry name" value="Phage_capsid"/>
    <property type="match status" value="1"/>
</dbReference>
<protein>
    <submittedName>
        <fullName evidence="7">Phage major capsid protein</fullName>
    </submittedName>
</protein>
<proteinExistence type="predicted"/>
<dbReference type="NCBIfam" id="TIGR01554">
    <property type="entry name" value="major_cap_HK97"/>
    <property type="match status" value="1"/>
</dbReference>
<dbReference type="InterPro" id="IPR054613">
    <property type="entry name" value="Peptidase_S78_dom"/>
</dbReference>
<keyword evidence="4" id="KW-0378">Hydrolase</keyword>
<evidence type="ECO:0000256" key="1">
    <source>
        <dbReference type="ARBA" id="ARBA00004328"/>
    </source>
</evidence>
<sequence length="606" mass="65912">MPKKLDVRNLENLDTQYREYEVRGVNEENRTIDLSFSSEEPYERWYGIEILDHSTKSVDMSRLNNAAPLLFNHQRNIVAGVIESAKIDNKRGFATVRFSRNSQADEIFKDVVDGILTKVSVGYQVLEMKLESESEGVDTFRVTKWLPFEISIVSIPADDTVGVGRSEELQKNKIKILNQKEEVKEMPGEKKTEEKQVDVKVVAGEATKAERSRISDITAIGAAHGLGDEAQRAIEEGISLEQFRSIALAKISEKAAPTVNTTNAVPEIGMSDDEVREYSFAKVLRALANPTDSTAQKAAGFEFEVSMVAQKKSGVEAQGVLVPFDVFKRDMTVTSTGGITVDTQMGGLIEMLKNKSAVMKLAEVLPGLNGNISFPKQTSSMKVDKLTETDETNDSDIGLGELTMSPSRFGGSGAYSKQLIHQSSIAIENLIKNDLFGQIGLKIDLEAINKVLAETGIGLVSIGTDGGPIKNGHIVDLETEVAVDNADIGRLAYVMNARTRGYLKQTPVADGNPKMILSGNDLNGYNYGVSNQLPANLAKGTGTDLSAMIFGNWADLLIGMWGGIDLIVDPYTLAKNGKIRVIADQFADVGVRNASSFAAIKDGKVF</sequence>
<comment type="caution">
    <text evidence="7">The sequence shown here is derived from an EMBL/GenBank/DDBJ whole genome shotgun (WGS) entry which is preliminary data.</text>
</comment>
<evidence type="ECO:0000259" key="6">
    <source>
        <dbReference type="Pfam" id="PF05065"/>
    </source>
</evidence>